<sequence>MLNNLARGKVFFLGVLIPVAFYASLAFASETNGTIDGTYKYAWGENIGWVNFDCDNCDVSVTDGSLTGYAWSAQYGWINLNPDNSGVENDAEGTLSGYAWGSNLGWINFTGVTIDEDGDFSGYATIESDSSRINFNCATGDSCASSDFKVKTDWIPASARSTGSSSGSYVLLPQTLPPVVAPPVAGDINEIPKVFYPPLSASAWDSFLNLFKPKKPAETEIVQVPEIAPLSFKMIWNLLPTKAIEAFVFAPLPYEVRILANKFPELNRTLKSVGVERLTDMSKLSGVTLNLPGLTELSNLIEKKNLPAEFVFARASGELVDLNVAMSIGDKGEVLQKISSLPGKTLRLVVKPISKARSVTGYIVFRATTPKVSEIEISRSSLAASVLFSMDGLVEKTSKPVSVENKLVLSSFEYTDPDRDGIYTADVISPSVPGEYEVITVIDYVDPVLGTRQMRMITVIDPEGYVFEKNNSKETRIPSAIVSLYVLNNATKKYELWAAKDYQQENPQVTDIRGTYSFLVPEGSYYFQIEAPGYNSFQGKVFVVAEGSGIHQNIELKSNRGWFSMFDWKTILLIVVLLLLVYNLYRSTLRDKLLKFSNK</sequence>
<gene>
    <name evidence="3" type="ORF">UU13_C0018G0009</name>
</gene>
<feature type="chain" id="PRO_5002535062" description="Carboxypeptidase regulatory-like domain-containing protein" evidence="2">
    <location>
        <begin position="29"/>
        <end position="599"/>
    </location>
</feature>
<keyword evidence="2" id="KW-0732">Signal</keyword>
<dbReference type="AlphaFoldDB" id="A0A0G0W3T4"/>
<dbReference type="SUPFAM" id="SSF49464">
    <property type="entry name" value="Carboxypeptidase regulatory domain-like"/>
    <property type="match status" value="1"/>
</dbReference>
<accession>A0A0G0W3T4</accession>
<reference evidence="3 4" key="1">
    <citation type="journal article" date="2015" name="Nature">
        <title>rRNA introns, odd ribosomes, and small enigmatic genomes across a large radiation of phyla.</title>
        <authorList>
            <person name="Brown C.T."/>
            <person name="Hug L.A."/>
            <person name="Thomas B.C."/>
            <person name="Sharon I."/>
            <person name="Castelle C.J."/>
            <person name="Singh A."/>
            <person name="Wilkins M.J."/>
            <person name="Williams K.H."/>
            <person name="Banfield J.F."/>
        </authorList>
    </citation>
    <scope>NUCLEOTIDE SEQUENCE [LARGE SCALE GENOMIC DNA]</scope>
</reference>
<keyword evidence="1" id="KW-0812">Transmembrane</keyword>
<evidence type="ECO:0000313" key="3">
    <source>
        <dbReference type="EMBL" id="KKR69947.1"/>
    </source>
</evidence>
<comment type="caution">
    <text evidence="3">The sequence shown here is derived from an EMBL/GenBank/DDBJ whole genome shotgun (WGS) entry which is preliminary data.</text>
</comment>
<keyword evidence="1" id="KW-1133">Transmembrane helix</keyword>
<protein>
    <recommendedName>
        <fullName evidence="5">Carboxypeptidase regulatory-like domain-containing protein</fullName>
    </recommendedName>
</protein>
<dbReference type="Gene3D" id="2.60.40.1120">
    <property type="entry name" value="Carboxypeptidase-like, regulatory domain"/>
    <property type="match status" value="1"/>
</dbReference>
<proteinExistence type="predicted"/>
<evidence type="ECO:0008006" key="5">
    <source>
        <dbReference type="Google" id="ProtNLM"/>
    </source>
</evidence>
<evidence type="ECO:0000256" key="1">
    <source>
        <dbReference type="SAM" id="Phobius"/>
    </source>
</evidence>
<keyword evidence="1" id="KW-0472">Membrane</keyword>
<evidence type="ECO:0000313" key="4">
    <source>
        <dbReference type="Proteomes" id="UP000034452"/>
    </source>
</evidence>
<organism evidence="3 4">
    <name type="scientific">Candidatus Nomurabacteria bacterium GW2011_GWB1_40_7</name>
    <dbReference type="NCBI Taxonomy" id="1618744"/>
    <lineage>
        <taxon>Bacteria</taxon>
        <taxon>Candidatus Nomuraibacteriota</taxon>
    </lineage>
</organism>
<feature type="signal peptide" evidence="2">
    <location>
        <begin position="1"/>
        <end position="28"/>
    </location>
</feature>
<dbReference type="InterPro" id="IPR008969">
    <property type="entry name" value="CarboxyPept-like_regulatory"/>
</dbReference>
<name>A0A0G0W3T4_9BACT</name>
<feature type="transmembrane region" description="Helical" evidence="1">
    <location>
        <begin position="562"/>
        <end position="585"/>
    </location>
</feature>
<dbReference type="Proteomes" id="UP000034452">
    <property type="component" value="Unassembled WGS sequence"/>
</dbReference>
<dbReference type="EMBL" id="LBZL01000018">
    <property type="protein sequence ID" value="KKR69947.1"/>
    <property type="molecule type" value="Genomic_DNA"/>
</dbReference>
<evidence type="ECO:0000256" key="2">
    <source>
        <dbReference type="SAM" id="SignalP"/>
    </source>
</evidence>